<dbReference type="InterPro" id="IPR001646">
    <property type="entry name" value="5peptide_repeat"/>
</dbReference>
<accession>A0A193GJP3</accession>
<dbReference type="KEGG" id="bfz:BAU07_25740"/>
<dbReference type="Pfam" id="PF09937">
    <property type="entry name" value="DUF2169"/>
    <property type="match status" value="1"/>
</dbReference>
<dbReference type="RefSeq" id="WP_066664217.1">
    <property type="nucleotide sequence ID" value="NZ_CBCSCL010000047.1"/>
</dbReference>
<feature type="domain" description="DUF2169" evidence="2">
    <location>
        <begin position="20"/>
        <end position="295"/>
    </location>
</feature>
<dbReference type="InterPro" id="IPR051082">
    <property type="entry name" value="Pentapeptide-BTB/POZ_domain"/>
</dbReference>
<proteinExistence type="predicted"/>
<dbReference type="PANTHER" id="PTHR14136">
    <property type="entry name" value="BTB_POZ DOMAIN-CONTAINING PROTEIN KCTD9"/>
    <property type="match status" value="1"/>
</dbReference>
<dbReference type="PANTHER" id="PTHR14136:SF17">
    <property type="entry name" value="BTB_POZ DOMAIN-CONTAINING PROTEIN KCTD9"/>
    <property type="match status" value="1"/>
</dbReference>
<dbReference type="AlphaFoldDB" id="A0A193GJP3"/>
<feature type="region of interest" description="Disordered" evidence="1">
    <location>
        <begin position="161"/>
        <end position="183"/>
    </location>
</feature>
<dbReference type="EMBL" id="CP016172">
    <property type="protein sequence ID" value="ANN80065.1"/>
    <property type="molecule type" value="Genomic_DNA"/>
</dbReference>
<dbReference type="Pfam" id="PF00805">
    <property type="entry name" value="Pentapeptide"/>
    <property type="match status" value="3"/>
</dbReference>
<organism evidence="3 4">
    <name type="scientific">Bordetella flabilis</name>
    <dbReference type="NCBI Taxonomy" id="463014"/>
    <lineage>
        <taxon>Bacteria</taxon>
        <taxon>Pseudomonadati</taxon>
        <taxon>Pseudomonadota</taxon>
        <taxon>Betaproteobacteria</taxon>
        <taxon>Burkholderiales</taxon>
        <taxon>Alcaligenaceae</taxon>
        <taxon>Bordetella</taxon>
    </lineage>
</organism>
<dbReference type="Proteomes" id="UP000091926">
    <property type="component" value="Chromosome"/>
</dbReference>
<evidence type="ECO:0000313" key="4">
    <source>
        <dbReference type="Proteomes" id="UP000091926"/>
    </source>
</evidence>
<dbReference type="STRING" id="463014.BAU07_25740"/>
<keyword evidence="4" id="KW-1185">Reference proteome</keyword>
<dbReference type="Gene3D" id="2.160.20.80">
    <property type="entry name" value="E3 ubiquitin-protein ligase SopA"/>
    <property type="match status" value="3"/>
</dbReference>
<dbReference type="SUPFAM" id="SSF141571">
    <property type="entry name" value="Pentapeptide repeat-like"/>
    <property type="match status" value="2"/>
</dbReference>
<evidence type="ECO:0000313" key="3">
    <source>
        <dbReference type="EMBL" id="ANN80065.1"/>
    </source>
</evidence>
<evidence type="ECO:0000256" key="1">
    <source>
        <dbReference type="SAM" id="MobiDB-lite"/>
    </source>
</evidence>
<reference evidence="3 4" key="1">
    <citation type="submission" date="2016-06" db="EMBL/GenBank/DDBJ databases">
        <title>Complete genome sequences of Bordetella bronchialis and Bordetella flabilis.</title>
        <authorList>
            <person name="LiPuma J.J."/>
            <person name="Spilker T."/>
        </authorList>
    </citation>
    <scope>NUCLEOTIDE SEQUENCE [LARGE SCALE GENOMIC DNA]</scope>
    <source>
        <strain evidence="3 4">AU10664</strain>
    </source>
</reference>
<gene>
    <name evidence="3" type="ORF">BAU07_25740</name>
</gene>
<dbReference type="InterPro" id="IPR018683">
    <property type="entry name" value="DUF2169"/>
</dbReference>
<evidence type="ECO:0000259" key="2">
    <source>
        <dbReference type="Pfam" id="PF09937"/>
    </source>
</evidence>
<dbReference type="Pfam" id="PF13599">
    <property type="entry name" value="Pentapeptide_4"/>
    <property type="match status" value="1"/>
</dbReference>
<name>A0A193GJP3_9BORD</name>
<protein>
    <recommendedName>
        <fullName evidence="2">DUF2169 domain-containing protein</fullName>
    </recommendedName>
</protein>
<sequence length="879" mass="96126">MRVVKPARLSLLMRPYRWQGVDMLGTAVLAMATLDAQPVLLTEQALWQLAAEEAGGLLDLGIPKPCPEFLVSGQGYTAHQADKTACAVRAHVGGLEKSLLVFGDRYWLDGHATAPAPFDAMRVDWRHARGGPQCAENPLGIGSAPRRINGMDVVPLPNVESPRQRISRPDANTPPAGFDAIPPDWPQRMARMGSAYGQAWLEQSFPGFPADMDLRFFNAAPEDQWWSERREVPARAAYEIHNMHPHRAVQHGHLPDWRARCFASRHSGGALEEIDLRLTTVWFFPHRDRVAMIWHGALRIQEDDAADIAHLMPAIELSGEHRDKGHYDNVLRRRVHTREGALHALRESDLVAAALYERAPDAALPDVMARPAASNMLAGAARRRDAHRATLAAEGLDPDLYLPALQADEGPPPVQDLAARLEWLERERAQGEALLARGRAELLADADMRAFAVRADIDLDAVAQARQGATPSGFDVRTLRRQLRDYDAHAAMMTAPAGGSAGDPRTPARPGLHDRFSASLDRMYLLSAHTNDRPSGLAPHRAQRTRRRVAARYQRDRDFSGASLVGADLSGMDLRGSCFRGASLEGATLDGACLDDCDFTQAVLARASMKRGSLARARLVQSSLAQARLEGVEMAGAALQETQLEGAHFLACSFAGAALRRPRMNESRFEACDFQATSWADVLAVRATFHDSGFEDAVFDGCGWMECAFASLALRRARLTRCAFINTRCAGMDFSHARLEASSFSSGTALEAVVFEGAELRHCGMRGVKLDGGRFSHARLYGSDFSECTFVDARLDHIEAAESLFTRADFNGASLRGANLVNAILTKAVFTRADLGEANLFRADLGQALLDDTTAMHGAYTAGAKLWPRRRAPVPDATQ</sequence>